<feature type="domain" description="Response regulatory" evidence="3">
    <location>
        <begin position="286"/>
        <end position="402"/>
    </location>
</feature>
<dbReference type="InterPro" id="IPR024186">
    <property type="entry name" value="Sig_transdc_resp-reg_PatA"/>
</dbReference>
<dbReference type="Pfam" id="PF00072">
    <property type="entry name" value="Response_reg"/>
    <property type="match status" value="1"/>
</dbReference>
<name>A0A563VUN2_9CYAN</name>
<evidence type="ECO:0000313" key="4">
    <source>
        <dbReference type="EMBL" id="VEP15147.1"/>
    </source>
</evidence>
<dbReference type="SUPFAM" id="SSF52172">
    <property type="entry name" value="CheY-like"/>
    <property type="match status" value="1"/>
</dbReference>
<accession>A0A563VUN2</accession>
<evidence type="ECO:0000313" key="5">
    <source>
        <dbReference type="Proteomes" id="UP000320055"/>
    </source>
</evidence>
<dbReference type="InterPro" id="IPR050595">
    <property type="entry name" value="Bact_response_regulator"/>
</dbReference>
<organism evidence="4 5">
    <name type="scientific">Hyella patelloides LEGE 07179</name>
    <dbReference type="NCBI Taxonomy" id="945734"/>
    <lineage>
        <taxon>Bacteria</taxon>
        <taxon>Bacillati</taxon>
        <taxon>Cyanobacteriota</taxon>
        <taxon>Cyanophyceae</taxon>
        <taxon>Pleurocapsales</taxon>
        <taxon>Hyellaceae</taxon>
        <taxon>Hyella</taxon>
    </lineage>
</organism>
<dbReference type="Gene3D" id="3.40.50.2300">
    <property type="match status" value="1"/>
</dbReference>
<keyword evidence="1 2" id="KW-0597">Phosphoprotein</keyword>
<dbReference type="InterPro" id="IPR011006">
    <property type="entry name" value="CheY-like_superfamily"/>
</dbReference>
<keyword evidence="5" id="KW-1185">Reference proteome</keyword>
<dbReference type="PROSITE" id="PS50110">
    <property type="entry name" value="RESPONSE_REGULATORY"/>
    <property type="match status" value="1"/>
</dbReference>
<dbReference type="GO" id="GO:0000160">
    <property type="term" value="P:phosphorelay signal transduction system"/>
    <property type="evidence" value="ECO:0007669"/>
    <property type="project" value="InterPro"/>
</dbReference>
<dbReference type="PANTHER" id="PTHR44591:SF3">
    <property type="entry name" value="RESPONSE REGULATORY DOMAIN-CONTAINING PROTEIN"/>
    <property type="match status" value="1"/>
</dbReference>
<sequence>MTPTVKINPTGLLSRIASSKSYGCLELDEGLVSWKIYLQHGKLKYVYCSAQLLDQFKYYLHYLGWKQALEALKSPYFTKIQSFIQDQPSHQSLYSSVISWLLAEQYLTSFQGSKLIEQMTKDALQSCLWLNRGTFSWHNQEPIPPWIQEHFGNPLSLNISEHLDLEQKRLQQWQKCSTELLSVHQRPYFASGWSQKSLPSPGSLSNKTLNRLAQIVQGRISIRQLSLLLQKNELHVAQILSPYIDNKIIYLRDAQSPLDLLPSIPRPEKTIQKPSQVTSLTKRKRNIVCIDDSPTILKEIQRFLGQEKFQVTTINDPVKAVPIIFHVKPDLILMDISMPRINGYKLCSLLRGSEHCNETTIIMVTGNTGLIDKARAKIAGATDYLTKPFSKKGLMQIVEKYLK</sequence>
<evidence type="ECO:0000256" key="1">
    <source>
        <dbReference type="ARBA" id="ARBA00022553"/>
    </source>
</evidence>
<dbReference type="OrthoDB" id="525404at2"/>
<gene>
    <name evidence="4" type="ORF">H1P_310048</name>
</gene>
<reference evidence="4 5" key="1">
    <citation type="submission" date="2019-01" db="EMBL/GenBank/DDBJ databases">
        <authorList>
            <person name="Brito A."/>
        </authorList>
    </citation>
    <scope>NUCLEOTIDE SEQUENCE [LARGE SCALE GENOMIC DNA]</scope>
    <source>
        <strain evidence="4">1</strain>
    </source>
</reference>
<dbReference type="PANTHER" id="PTHR44591">
    <property type="entry name" value="STRESS RESPONSE REGULATOR PROTEIN 1"/>
    <property type="match status" value="1"/>
</dbReference>
<protein>
    <submittedName>
        <fullName evidence="4">Response regulator containing a CheY-like receiver domain and a GGDEF domain</fullName>
    </submittedName>
</protein>
<dbReference type="PIRSF" id="PIRSF005897">
    <property type="entry name" value="RR_PatA"/>
    <property type="match status" value="1"/>
</dbReference>
<dbReference type="AlphaFoldDB" id="A0A563VUN2"/>
<evidence type="ECO:0000259" key="3">
    <source>
        <dbReference type="PROSITE" id="PS50110"/>
    </source>
</evidence>
<dbReference type="Pfam" id="PF14332">
    <property type="entry name" value="DUF4388"/>
    <property type="match status" value="1"/>
</dbReference>
<dbReference type="RefSeq" id="WP_144865325.1">
    <property type="nucleotide sequence ID" value="NZ_LR213791.1"/>
</dbReference>
<feature type="modified residue" description="4-aspartylphosphate" evidence="2">
    <location>
        <position position="335"/>
    </location>
</feature>
<dbReference type="EMBL" id="CAACVJ010000235">
    <property type="protein sequence ID" value="VEP15147.1"/>
    <property type="molecule type" value="Genomic_DNA"/>
</dbReference>
<dbReference type="InterPro" id="IPR025497">
    <property type="entry name" value="PatA-like_N"/>
</dbReference>
<dbReference type="InterPro" id="IPR001789">
    <property type="entry name" value="Sig_transdc_resp-reg_receiver"/>
</dbReference>
<evidence type="ECO:0000256" key="2">
    <source>
        <dbReference type="PROSITE-ProRule" id="PRU00169"/>
    </source>
</evidence>
<proteinExistence type="predicted"/>
<dbReference type="Proteomes" id="UP000320055">
    <property type="component" value="Unassembled WGS sequence"/>
</dbReference>
<dbReference type="SMART" id="SM00448">
    <property type="entry name" value="REC"/>
    <property type="match status" value="1"/>
</dbReference>